<dbReference type="Gene3D" id="3.20.20.20">
    <property type="entry name" value="Dihydropteroate synthase-like"/>
    <property type="match status" value="1"/>
</dbReference>
<dbReference type="SUPFAM" id="SSF51717">
    <property type="entry name" value="Dihydropteroate synthetase-like"/>
    <property type="match status" value="1"/>
</dbReference>
<dbReference type="GO" id="GO:0005829">
    <property type="term" value="C:cytosol"/>
    <property type="evidence" value="ECO:0007669"/>
    <property type="project" value="TreeGrafter"/>
</dbReference>
<evidence type="ECO:0000256" key="6">
    <source>
        <dbReference type="ARBA" id="ARBA00022723"/>
    </source>
</evidence>
<proteinExistence type="predicted"/>
<comment type="caution">
    <text evidence="10">The sequence shown here is derived from an EMBL/GenBank/DDBJ whole genome shotgun (WGS) entry which is preliminary data.</text>
</comment>
<feature type="domain" description="Pterin-binding" evidence="9">
    <location>
        <begin position="1"/>
        <end position="251"/>
    </location>
</feature>
<dbReference type="InterPro" id="IPR011005">
    <property type="entry name" value="Dihydropteroate_synth-like_sf"/>
</dbReference>
<dbReference type="GO" id="GO:0004156">
    <property type="term" value="F:dihydropteroate synthase activity"/>
    <property type="evidence" value="ECO:0007669"/>
    <property type="project" value="UniProtKB-EC"/>
</dbReference>
<dbReference type="AlphaFoldDB" id="A0A7V9AAU8"/>
<keyword evidence="5 10" id="KW-0808">Transferase</keyword>
<dbReference type="PANTHER" id="PTHR20941">
    <property type="entry name" value="FOLATE SYNTHESIS PROTEINS"/>
    <property type="match status" value="1"/>
</dbReference>
<evidence type="ECO:0000256" key="3">
    <source>
        <dbReference type="ARBA" id="ARBA00004763"/>
    </source>
</evidence>
<dbReference type="Pfam" id="PF00809">
    <property type="entry name" value="Pterin_bind"/>
    <property type="match status" value="1"/>
</dbReference>
<comment type="pathway">
    <text evidence="3">Cofactor biosynthesis; tetrahydrofolate biosynthesis; 7,8-dihydrofolate from 2-amino-4-hydroxy-6-hydroxymethyl-7,8-dihydropteridine diphosphate and 4-aminobenzoate: step 1/2.</text>
</comment>
<evidence type="ECO:0000313" key="10">
    <source>
        <dbReference type="EMBL" id="MBA2225501.1"/>
    </source>
</evidence>
<dbReference type="InterPro" id="IPR006390">
    <property type="entry name" value="DHP_synth_dom"/>
</dbReference>
<dbReference type="Proteomes" id="UP000542342">
    <property type="component" value="Unassembled WGS sequence"/>
</dbReference>
<dbReference type="InterPro" id="IPR000489">
    <property type="entry name" value="Pterin-binding_dom"/>
</dbReference>
<evidence type="ECO:0000313" key="11">
    <source>
        <dbReference type="Proteomes" id="UP000542342"/>
    </source>
</evidence>
<dbReference type="EC" id="2.5.1.15" evidence="4"/>
<dbReference type="GO" id="GO:0046656">
    <property type="term" value="P:folic acid biosynthetic process"/>
    <property type="evidence" value="ECO:0007669"/>
    <property type="project" value="UniProtKB-KW"/>
</dbReference>
<dbReference type="GO" id="GO:0046654">
    <property type="term" value="P:tetrahydrofolate biosynthetic process"/>
    <property type="evidence" value="ECO:0007669"/>
    <property type="project" value="TreeGrafter"/>
</dbReference>
<keyword evidence="8" id="KW-0289">Folate biosynthesis</keyword>
<dbReference type="InterPro" id="IPR045031">
    <property type="entry name" value="DHP_synth-like"/>
</dbReference>
<dbReference type="CDD" id="cd00739">
    <property type="entry name" value="DHPS"/>
    <property type="match status" value="1"/>
</dbReference>
<reference evidence="10 11" key="1">
    <citation type="submission" date="2020-07" db="EMBL/GenBank/DDBJ databases">
        <title>Thermogemmata thermophila gen. nov., sp. nov., a novel moderate thermophilic planctomycete from a Kamchatka hot spring.</title>
        <authorList>
            <person name="Elcheninov A.G."/>
            <person name="Podosokorskaya O.A."/>
            <person name="Kovaleva O.L."/>
            <person name="Novikov A."/>
            <person name="Bonch-Osmolovskaya E.A."/>
            <person name="Toshchakov S.V."/>
            <person name="Kublanov I.V."/>
        </authorList>
    </citation>
    <scope>NUCLEOTIDE SEQUENCE [LARGE SCALE GENOMIC DNA]</scope>
    <source>
        <strain evidence="10 11">2918</strain>
    </source>
</reference>
<accession>A0A7V9AAU8</accession>
<evidence type="ECO:0000256" key="8">
    <source>
        <dbReference type="ARBA" id="ARBA00022909"/>
    </source>
</evidence>
<protein>
    <recommendedName>
        <fullName evidence="4">dihydropteroate synthase</fullName>
        <ecNumber evidence="4">2.5.1.15</ecNumber>
    </recommendedName>
</protein>
<comment type="catalytic activity">
    <reaction evidence="1">
        <text>(7,8-dihydropterin-6-yl)methyl diphosphate + 4-aminobenzoate = 7,8-dihydropteroate + diphosphate</text>
        <dbReference type="Rhea" id="RHEA:19949"/>
        <dbReference type="ChEBI" id="CHEBI:17836"/>
        <dbReference type="ChEBI" id="CHEBI:17839"/>
        <dbReference type="ChEBI" id="CHEBI:33019"/>
        <dbReference type="ChEBI" id="CHEBI:72950"/>
        <dbReference type="EC" id="2.5.1.15"/>
    </reaction>
</comment>
<dbReference type="GO" id="GO:0046872">
    <property type="term" value="F:metal ion binding"/>
    <property type="evidence" value="ECO:0007669"/>
    <property type="project" value="UniProtKB-KW"/>
</dbReference>
<evidence type="ECO:0000256" key="5">
    <source>
        <dbReference type="ARBA" id="ARBA00022679"/>
    </source>
</evidence>
<sequence>MGIINVTPDSFSDGGLYVEPAAAIEHGLRLAAEGADILDIGGESTRPGAEPVPEDEELRRVLPVVTALARQVSVPLSVDTMKASVARHCLEAGVSILNDVSGLRDAAMVAVAVDYQPGVVVMHMQGTPQTMHLNPHYDNVVSELRDYFQERFHTLTALGIAPEALAFDPGIGFGKNLEHNLQLLAHLDQVMPPGRPVVLGVSRKGFLGQVTGRGRSERLAASLAVGCIAAARGQAHILRVHDVAATRDAMLMLEAIDRYRSLS</sequence>
<name>A0A7V9AAU8_9BACT</name>
<comment type="cofactor">
    <cofactor evidence="2">
        <name>Mg(2+)</name>
        <dbReference type="ChEBI" id="CHEBI:18420"/>
    </cofactor>
</comment>
<dbReference type="PROSITE" id="PS00793">
    <property type="entry name" value="DHPS_2"/>
    <property type="match status" value="1"/>
</dbReference>
<keyword evidence="7" id="KW-0460">Magnesium</keyword>
<evidence type="ECO:0000259" key="9">
    <source>
        <dbReference type="PROSITE" id="PS50972"/>
    </source>
</evidence>
<evidence type="ECO:0000256" key="2">
    <source>
        <dbReference type="ARBA" id="ARBA00001946"/>
    </source>
</evidence>
<dbReference type="EMBL" id="JACEFB010000002">
    <property type="protein sequence ID" value="MBA2225501.1"/>
    <property type="molecule type" value="Genomic_DNA"/>
</dbReference>
<evidence type="ECO:0000256" key="1">
    <source>
        <dbReference type="ARBA" id="ARBA00000012"/>
    </source>
</evidence>
<evidence type="ECO:0000256" key="7">
    <source>
        <dbReference type="ARBA" id="ARBA00022842"/>
    </source>
</evidence>
<evidence type="ECO:0000256" key="4">
    <source>
        <dbReference type="ARBA" id="ARBA00012458"/>
    </source>
</evidence>
<keyword evidence="11" id="KW-1185">Reference proteome</keyword>
<dbReference type="NCBIfam" id="TIGR01496">
    <property type="entry name" value="DHPS"/>
    <property type="match status" value="1"/>
</dbReference>
<organism evidence="10 11">
    <name type="scientific">Thermogemmata fonticola</name>
    <dbReference type="NCBI Taxonomy" id="2755323"/>
    <lineage>
        <taxon>Bacteria</taxon>
        <taxon>Pseudomonadati</taxon>
        <taxon>Planctomycetota</taxon>
        <taxon>Planctomycetia</taxon>
        <taxon>Gemmatales</taxon>
        <taxon>Gemmataceae</taxon>
        <taxon>Thermogemmata</taxon>
    </lineage>
</organism>
<dbReference type="PANTHER" id="PTHR20941:SF1">
    <property type="entry name" value="FOLIC ACID SYNTHESIS PROTEIN FOL1"/>
    <property type="match status" value="1"/>
</dbReference>
<dbReference type="PROSITE" id="PS50972">
    <property type="entry name" value="PTERIN_BINDING"/>
    <property type="match status" value="1"/>
</dbReference>
<gene>
    <name evidence="10" type="primary">folP</name>
    <name evidence="10" type="ORF">H0921_04915</name>
</gene>
<keyword evidence="6" id="KW-0479">Metal-binding</keyword>